<dbReference type="AlphaFoldDB" id="C1F149"/>
<dbReference type="InterPro" id="IPR053161">
    <property type="entry name" value="Ulvan_degrading_GH"/>
</dbReference>
<dbReference type="InParanoid" id="C1F149"/>
<dbReference type="CAZy" id="GH106">
    <property type="family name" value="Glycoside Hydrolase Family 106"/>
</dbReference>
<reference evidence="1 2" key="1">
    <citation type="journal article" date="2009" name="Appl. Environ. Microbiol.">
        <title>Three genomes from the phylum Acidobacteria provide insight into the lifestyles of these microorganisms in soils.</title>
        <authorList>
            <person name="Ward N.L."/>
            <person name="Challacombe J.F."/>
            <person name="Janssen P.H."/>
            <person name="Henrissat B."/>
            <person name="Coutinho P.M."/>
            <person name="Wu M."/>
            <person name="Xie G."/>
            <person name="Haft D.H."/>
            <person name="Sait M."/>
            <person name="Badger J."/>
            <person name="Barabote R.D."/>
            <person name="Bradley B."/>
            <person name="Brettin T.S."/>
            <person name="Brinkac L.M."/>
            <person name="Bruce D."/>
            <person name="Creasy T."/>
            <person name="Daugherty S.C."/>
            <person name="Davidsen T.M."/>
            <person name="DeBoy R.T."/>
            <person name="Detter J.C."/>
            <person name="Dodson R.J."/>
            <person name="Durkin A.S."/>
            <person name="Ganapathy A."/>
            <person name="Gwinn-Giglio M."/>
            <person name="Han C.S."/>
            <person name="Khouri H."/>
            <person name="Kiss H."/>
            <person name="Kothari S.P."/>
            <person name="Madupu R."/>
            <person name="Nelson K.E."/>
            <person name="Nelson W.C."/>
            <person name="Paulsen I."/>
            <person name="Penn K."/>
            <person name="Ren Q."/>
            <person name="Rosovitz M.J."/>
            <person name="Selengut J.D."/>
            <person name="Shrivastava S."/>
            <person name="Sullivan S.A."/>
            <person name="Tapia R."/>
            <person name="Thompson L.S."/>
            <person name="Watkins K.L."/>
            <person name="Yang Q."/>
            <person name="Yu C."/>
            <person name="Zafar N."/>
            <person name="Zhou L."/>
            <person name="Kuske C.R."/>
        </authorList>
    </citation>
    <scope>NUCLEOTIDE SEQUENCE [LARGE SCALE GENOMIC DNA]</scope>
    <source>
        <strain evidence="2">ATCC 51196 / DSM 11244 / BCRC 80197 / JCM 7670 / NBRC 15755 / NCIMB 13165 / 161</strain>
    </source>
</reference>
<protein>
    <recommendedName>
        <fullName evidence="3">Glycoside hydrolase</fullName>
    </recommendedName>
</protein>
<evidence type="ECO:0000313" key="2">
    <source>
        <dbReference type="Proteomes" id="UP000002207"/>
    </source>
</evidence>
<dbReference type="InterPro" id="IPR029062">
    <property type="entry name" value="Class_I_gatase-like"/>
</dbReference>
<dbReference type="Gene3D" id="2.60.120.260">
    <property type="entry name" value="Galactose-binding domain-like"/>
    <property type="match status" value="1"/>
</dbReference>
<dbReference type="Gene3D" id="3.40.50.880">
    <property type="match status" value="1"/>
</dbReference>
<dbReference type="KEGG" id="aca:ACP_0553"/>
<organism evidence="1 2">
    <name type="scientific">Acidobacterium capsulatum (strain ATCC 51196 / DSM 11244 / BCRC 80197 / JCM 7670 / NBRC 15755 / NCIMB 13165 / 161)</name>
    <dbReference type="NCBI Taxonomy" id="240015"/>
    <lineage>
        <taxon>Bacteria</taxon>
        <taxon>Pseudomonadati</taxon>
        <taxon>Acidobacteriota</taxon>
        <taxon>Terriglobia</taxon>
        <taxon>Terriglobales</taxon>
        <taxon>Acidobacteriaceae</taxon>
        <taxon>Acidobacterium</taxon>
    </lineage>
</organism>
<dbReference type="CDD" id="cd03143">
    <property type="entry name" value="A4_beta-galactosidase_middle_domain"/>
    <property type="match status" value="1"/>
</dbReference>
<evidence type="ECO:0000313" key="1">
    <source>
        <dbReference type="EMBL" id="ACO34217.1"/>
    </source>
</evidence>
<proteinExistence type="predicted"/>
<dbReference type="PANTHER" id="PTHR36848:SF2">
    <property type="entry name" value="SECRETED PROTEIN"/>
    <property type="match status" value="1"/>
</dbReference>
<dbReference type="STRING" id="240015.ACP_0553"/>
<dbReference type="SUPFAM" id="SSF49785">
    <property type="entry name" value="Galactose-binding domain-like"/>
    <property type="match status" value="1"/>
</dbReference>
<keyword evidence="2" id="KW-1185">Reference proteome</keyword>
<sequence>MLVGGLATAATAQTNLQQLEKTFQNPPDNAKPMLRWWWFGPSVTKPEILREMQQIKAGGFGGFVIHYVYPLALDDPQTGFRNLPFLSPAMLSDVSYANRQAHALGLRAGTALASGWPYGGPMTAVTEAAAKIVQKESTVAPGAHSVALPSIGNGQKLLAVFAQDGSAGSQQKMLPLPAPVTLRMAIPTGTHIVDWYLMSRTGQQVKRAAVDANGFVLDHFSHHAVADHLKNVGDKLVAAFGSEPPDSVFSDSLEVFGADWTPDFLEEFRKKNGYSLLPYLPDLFMKHPDAQALAVRHDWGVTLTALIDENYLTQVNAWARAHHTHLRAQVYGPPAVSLSSNNLVDLPEGEGPQWRQFAYTRWATSAGHLYGRPIISSETFTWLHSPAFRATPLDVKAEADRFFLQGVNQIYCHGWPYSPPSAGEPGWRFYAAAVFDAHNPWWIVMPEVTQYLQRVSWIMRQGAPANRVAIFLPEDDAWAAFTPGQVALTGLLPRWITPQLTQAIENSGYDFDYIDAAAIQARGIHYSLLILPNVDRISPAALTAIQQYEKSGGKVIALGRIPAHAPGFLHYEQISAEVNRESHAFFGHPGARVRVVQAVSGLGDALHQMLTPAMTLSAAKPAVGFVRRKLDDADIYFLANTSNVSIHTVAHLRSRYTSGTWLDPMSGKAYAAQSRNGGWPLHLAPYGSTILVLHAKNVRLPVAAGHDSFNPSSTKAIADLSSDWNVSFPALHLQEPMATLASWTKNEKTLYYSGVAVYRRTLEVAQNDLDHAPLLLSFGQGTPVSPSAFHRQMGTRAWLNPPVHVAAVVYVNGRLAGTVWHPPYVLAVGGLLKPGANQIEVRVANTAINEMAGKSLPDYRLLWARYGRRFEPQDMKHLQPLPSGLLGKVELLEGESR</sequence>
<dbReference type="Proteomes" id="UP000002207">
    <property type="component" value="Chromosome"/>
</dbReference>
<gene>
    <name evidence="1" type="ordered locus">ACP_0553</name>
</gene>
<dbReference type="OrthoDB" id="9761519at2"/>
<dbReference type="HOGENOM" id="CLU_003772_1_0_0"/>
<accession>C1F149</accession>
<dbReference type="Pfam" id="PF17132">
    <property type="entry name" value="Glyco_hydro_106"/>
    <property type="match status" value="2"/>
</dbReference>
<dbReference type="PANTHER" id="PTHR36848">
    <property type="entry name" value="DNA-BINDING PROTEIN (PUTATIVE SECRETED PROTEIN)-RELATED"/>
    <property type="match status" value="1"/>
</dbReference>
<name>C1F149_ACIC5</name>
<evidence type="ECO:0008006" key="3">
    <source>
        <dbReference type="Google" id="ProtNLM"/>
    </source>
</evidence>
<dbReference type="eggNOG" id="COG3250">
    <property type="taxonomic scope" value="Bacteria"/>
</dbReference>
<dbReference type="EMBL" id="CP001472">
    <property type="protein sequence ID" value="ACO34217.1"/>
    <property type="molecule type" value="Genomic_DNA"/>
</dbReference>
<dbReference type="InterPro" id="IPR008979">
    <property type="entry name" value="Galactose-bd-like_sf"/>
</dbReference>